<comment type="subcellular location">
    <subcellularLocation>
        <location evidence="2">Mitochondrion outer membrane</location>
    </subcellularLocation>
</comment>
<feature type="binding site" evidence="11">
    <location>
        <position position="84"/>
    </location>
    <ligand>
        <name>FAD</name>
        <dbReference type="ChEBI" id="CHEBI:57692"/>
    </ligand>
</feature>
<feature type="binding site" evidence="11">
    <location>
        <position position="170"/>
    </location>
    <ligand>
        <name>FAD</name>
        <dbReference type="ChEBI" id="CHEBI:57692"/>
    </ligand>
</feature>
<dbReference type="PROSITE" id="PS51384">
    <property type="entry name" value="FAD_FR"/>
    <property type="match status" value="1"/>
</dbReference>
<dbReference type="GO" id="GO:0090524">
    <property type="term" value="F:cytochrome-b5 reductase activity, acting on NADH"/>
    <property type="evidence" value="ECO:0007669"/>
    <property type="project" value="UniProtKB-EC"/>
</dbReference>
<dbReference type="Gene3D" id="2.40.30.10">
    <property type="entry name" value="Translation factors"/>
    <property type="match status" value="1"/>
</dbReference>
<feature type="binding site" evidence="11">
    <location>
        <position position="86"/>
    </location>
    <ligand>
        <name>FAD</name>
        <dbReference type="ChEBI" id="CHEBI:57692"/>
    </ligand>
</feature>
<evidence type="ECO:0000256" key="2">
    <source>
        <dbReference type="ARBA" id="ARBA00004294"/>
    </source>
</evidence>
<keyword evidence="3 11" id="KW-0285">Flavoprotein</keyword>
<evidence type="ECO:0000259" key="13">
    <source>
        <dbReference type="PROSITE" id="PS51384"/>
    </source>
</evidence>
<dbReference type="Pfam" id="PF00970">
    <property type="entry name" value="FAD_binding_6"/>
    <property type="match status" value="1"/>
</dbReference>
<dbReference type="InterPro" id="IPR039261">
    <property type="entry name" value="FNR_nucleotide-bd"/>
</dbReference>
<name>A0A7S2TEG0_9EUKA</name>
<dbReference type="PANTHER" id="PTHR19370:SF185">
    <property type="entry name" value="NADH-CYTOCHROME B5 REDUCTASE"/>
    <property type="match status" value="1"/>
</dbReference>
<keyword evidence="6 11" id="KW-0274">FAD</keyword>
<feature type="domain" description="FAD-binding FR-type" evidence="13">
    <location>
        <begin position="33"/>
        <end position="143"/>
    </location>
</feature>
<comment type="similarity">
    <text evidence="12">Belongs to the flavoprotein pyridine nucleotide cytochrome reductase family.</text>
</comment>
<evidence type="ECO:0000256" key="3">
    <source>
        <dbReference type="ARBA" id="ARBA00022630"/>
    </source>
</evidence>
<dbReference type="PRINTS" id="PR00371">
    <property type="entry name" value="FPNCR"/>
</dbReference>
<evidence type="ECO:0000256" key="10">
    <source>
        <dbReference type="ARBA" id="ARBA00023136"/>
    </source>
</evidence>
<sequence length="289" mass="32039">MMLVIAAIVLCLLLVGYFMMAKTPLAFGDGKRPVKLKLPVVAKEKISHDTIRIKLGIPSTHALGLPCGKHLSLSASIGGRLESRAYTPTSDGMRTKGHVELVIKVYKPCERFPKGGVMSQHVDELKVGDSINVRGPFGKIHYTGKGVFDLRGKRVETKAIGMIAGGTGITPMLQIINEILQDPEDMTELYLLFANKSEDDILVREELEDAQKRAKAAGKRFNLWYTLDKAPEGWKYSEGFVDEKMIAEQMPSPGDNPVMLFCGPPPMLKYAVEPNINSLKYAEDRFLQF</sequence>
<accession>A0A7S2TEG0</accession>
<evidence type="ECO:0000256" key="11">
    <source>
        <dbReference type="PIRSR" id="PIRSR601834-1"/>
    </source>
</evidence>
<evidence type="ECO:0000256" key="12">
    <source>
        <dbReference type="RuleBase" id="RU361226"/>
    </source>
</evidence>
<evidence type="ECO:0000256" key="5">
    <source>
        <dbReference type="ARBA" id="ARBA00022787"/>
    </source>
</evidence>
<dbReference type="InterPro" id="IPR001709">
    <property type="entry name" value="Flavoprot_Pyr_Nucl_cyt_Rdtase"/>
</dbReference>
<dbReference type="InterPro" id="IPR017938">
    <property type="entry name" value="Riboflavin_synthase-like_b-brl"/>
</dbReference>
<reference evidence="14" key="1">
    <citation type="submission" date="2021-01" db="EMBL/GenBank/DDBJ databases">
        <authorList>
            <person name="Corre E."/>
            <person name="Pelletier E."/>
            <person name="Niang G."/>
            <person name="Scheremetjew M."/>
            <person name="Finn R."/>
            <person name="Kale V."/>
            <person name="Holt S."/>
            <person name="Cochrane G."/>
            <person name="Meng A."/>
            <person name="Brown T."/>
            <person name="Cohen L."/>
        </authorList>
    </citation>
    <scope>NUCLEOTIDE SEQUENCE</scope>
    <source>
        <strain evidence="14">CCMP622</strain>
    </source>
</reference>
<dbReference type="InterPro" id="IPR008333">
    <property type="entry name" value="Cbr1-like_FAD-bd_dom"/>
</dbReference>
<dbReference type="PANTHER" id="PTHR19370">
    <property type="entry name" value="NADH-CYTOCHROME B5 REDUCTASE"/>
    <property type="match status" value="1"/>
</dbReference>
<feature type="binding site" evidence="11">
    <location>
        <position position="118"/>
    </location>
    <ligand>
        <name>FAD</name>
        <dbReference type="ChEBI" id="CHEBI:57692"/>
    </ligand>
</feature>
<keyword evidence="5" id="KW-0496">Mitochondrion</keyword>
<gene>
    <name evidence="14" type="ORF">LSP00402_LOCUS153</name>
</gene>
<evidence type="ECO:0000256" key="9">
    <source>
        <dbReference type="ARBA" id="ARBA00023027"/>
    </source>
</evidence>
<organism evidence="14">
    <name type="scientific">Lotharella oceanica</name>
    <dbReference type="NCBI Taxonomy" id="641309"/>
    <lineage>
        <taxon>Eukaryota</taxon>
        <taxon>Sar</taxon>
        <taxon>Rhizaria</taxon>
        <taxon>Cercozoa</taxon>
        <taxon>Chlorarachniophyceae</taxon>
        <taxon>Lotharella</taxon>
    </lineage>
</organism>
<dbReference type="GO" id="GO:0071949">
    <property type="term" value="F:FAD binding"/>
    <property type="evidence" value="ECO:0007669"/>
    <property type="project" value="TreeGrafter"/>
</dbReference>
<dbReference type="SUPFAM" id="SSF52343">
    <property type="entry name" value="Ferredoxin reductase-like, C-terminal NADP-linked domain"/>
    <property type="match status" value="1"/>
</dbReference>
<dbReference type="AlphaFoldDB" id="A0A7S2TEG0"/>
<protein>
    <recommendedName>
        <fullName evidence="12">NADH-cytochrome b5 reductase</fullName>
        <ecNumber evidence="12">1.6.2.2</ecNumber>
    </recommendedName>
</protein>
<keyword evidence="7" id="KW-1133">Transmembrane helix</keyword>
<proteinExistence type="inferred from homology"/>
<dbReference type="FunFam" id="3.40.50.80:FF:000019">
    <property type="entry name" value="NADH-cytochrome b5 reductase"/>
    <property type="match status" value="1"/>
</dbReference>
<dbReference type="GO" id="GO:0005741">
    <property type="term" value="C:mitochondrial outer membrane"/>
    <property type="evidence" value="ECO:0007669"/>
    <property type="project" value="UniProtKB-SubCell"/>
</dbReference>
<comment type="cofactor">
    <cofactor evidence="1 11 12">
        <name>FAD</name>
        <dbReference type="ChEBI" id="CHEBI:57692"/>
    </cofactor>
</comment>
<dbReference type="PRINTS" id="PR00406">
    <property type="entry name" value="CYTB5RDTASE"/>
</dbReference>
<keyword evidence="4" id="KW-0812">Transmembrane</keyword>
<feature type="binding site" evidence="11">
    <location>
        <position position="119"/>
    </location>
    <ligand>
        <name>FAD</name>
        <dbReference type="ChEBI" id="CHEBI:57692"/>
    </ligand>
</feature>
<dbReference type="CDD" id="cd06183">
    <property type="entry name" value="cyt_b5_reduct_like"/>
    <property type="match status" value="1"/>
</dbReference>
<dbReference type="SUPFAM" id="SSF63380">
    <property type="entry name" value="Riboflavin synthase domain-like"/>
    <property type="match status" value="1"/>
</dbReference>
<comment type="catalytic activity">
    <reaction evidence="12">
        <text>2 Fe(III)-[cytochrome b5] + NADH = 2 Fe(II)-[cytochrome b5] + NAD(+) + H(+)</text>
        <dbReference type="Rhea" id="RHEA:46680"/>
        <dbReference type="Rhea" id="RHEA-COMP:10438"/>
        <dbReference type="Rhea" id="RHEA-COMP:10439"/>
        <dbReference type="ChEBI" id="CHEBI:15378"/>
        <dbReference type="ChEBI" id="CHEBI:29033"/>
        <dbReference type="ChEBI" id="CHEBI:29034"/>
        <dbReference type="ChEBI" id="CHEBI:57540"/>
        <dbReference type="ChEBI" id="CHEBI:57945"/>
        <dbReference type="EC" id="1.6.2.2"/>
    </reaction>
</comment>
<keyword evidence="8 12" id="KW-0560">Oxidoreductase</keyword>
<dbReference type="Pfam" id="PF00175">
    <property type="entry name" value="NAD_binding_1"/>
    <property type="match status" value="1"/>
</dbReference>
<keyword evidence="5" id="KW-1000">Mitochondrion outer membrane</keyword>
<dbReference type="InterPro" id="IPR017927">
    <property type="entry name" value="FAD-bd_FR_type"/>
</dbReference>
<evidence type="ECO:0000256" key="4">
    <source>
        <dbReference type="ARBA" id="ARBA00022692"/>
    </source>
</evidence>
<feature type="binding site" evidence="11">
    <location>
        <position position="104"/>
    </location>
    <ligand>
        <name>FAD</name>
        <dbReference type="ChEBI" id="CHEBI:57692"/>
    </ligand>
</feature>
<dbReference type="InterPro" id="IPR001433">
    <property type="entry name" value="OxRdtase_FAD/NAD-bd"/>
</dbReference>
<evidence type="ECO:0000256" key="7">
    <source>
        <dbReference type="ARBA" id="ARBA00022989"/>
    </source>
</evidence>
<feature type="binding site" evidence="11">
    <location>
        <position position="102"/>
    </location>
    <ligand>
        <name>FAD</name>
        <dbReference type="ChEBI" id="CHEBI:57692"/>
    </ligand>
</feature>
<evidence type="ECO:0000256" key="1">
    <source>
        <dbReference type="ARBA" id="ARBA00001974"/>
    </source>
</evidence>
<dbReference type="EC" id="1.6.2.2" evidence="12"/>
<evidence type="ECO:0000256" key="8">
    <source>
        <dbReference type="ARBA" id="ARBA00023002"/>
    </source>
</evidence>
<dbReference type="EMBL" id="HBHP01000207">
    <property type="protein sequence ID" value="CAD9744046.1"/>
    <property type="molecule type" value="Transcribed_RNA"/>
</dbReference>
<dbReference type="InterPro" id="IPR001834">
    <property type="entry name" value="CBR-like"/>
</dbReference>
<evidence type="ECO:0000256" key="6">
    <source>
        <dbReference type="ARBA" id="ARBA00022827"/>
    </source>
</evidence>
<evidence type="ECO:0000313" key="14">
    <source>
        <dbReference type="EMBL" id="CAD9744046.1"/>
    </source>
</evidence>
<keyword evidence="10" id="KW-0472">Membrane</keyword>
<keyword evidence="9 12" id="KW-0520">NAD</keyword>
<dbReference type="Gene3D" id="3.40.50.80">
    <property type="entry name" value="Nucleotide-binding domain of ferredoxin-NADP reductase (FNR) module"/>
    <property type="match status" value="1"/>
</dbReference>